<dbReference type="EMBL" id="CP104205">
    <property type="protein sequence ID" value="UWX55540.1"/>
    <property type="molecule type" value="Genomic_DNA"/>
</dbReference>
<keyword evidence="3" id="KW-1185">Reference proteome</keyword>
<sequence length="72" mass="7891">MGWSGDINVFSKASTYLADVEPFLDRHMLAMRDVQREDGRFTDVAPVGGGFGGTALGKRRYYCGLGSVSTIW</sequence>
<dbReference type="InterPro" id="IPR012341">
    <property type="entry name" value="6hp_glycosidase-like_sf"/>
</dbReference>
<proteinExistence type="predicted"/>
<organism evidence="2 3">
    <name type="scientific">Maribacter litopenaei</name>
    <dbReference type="NCBI Taxonomy" id="2976127"/>
    <lineage>
        <taxon>Bacteria</taxon>
        <taxon>Pseudomonadati</taxon>
        <taxon>Bacteroidota</taxon>
        <taxon>Flavobacteriia</taxon>
        <taxon>Flavobacteriales</taxon>
        <taxon>Flavobacteriaceae</taxon>
        <taxon>Maribacter</taxon>
    </lineage>
</organism>
<evidence type="ECO:0000313" key="3">
    <source>
        <dbReference type="Proteomes" id="UP001059209"/>
    </source>
</evidence>
<feature type="domain" description="Alpha-L-rhamnosidase six-hairpin glycosidase" evidence="1">
    <location>
        <begin position="1"/>
        <end position="49"/>
    </location>
</feature>
<dbReference type="RefSeq" id="WP_260573503.1">
    <property type="nucleotide sequence ID" value="NZ_CP104205.1"/>
</dbReference>
<evidence type="ECO:0000259" key="1">
    <source>
        <dbReference type="Pfam" id="PF17389"/>
    </source>
</evidence>
<dbReference type="Gene3D" id="1.50.10.10">
    <property type="match status" value="1"/>
</dbReference>
<protein>
    <recommendedName>
        <fullName evidence="1">Alpha-L-rhamnosidase six-hairpin glycosidase domain-containing protein</fullName>
    </recommendedName>
</protein>
<dbReference type="Pfam" id="PF17389">
    <property type="entry name" value="Bac_rhamnosid6H"/>
    <property type="match status" value="1"/>
</dbReference>
<accession>A0ABY5Y919</accession>
<gene>
    <name evidence="2" type="ORF">NYZ99_03305</name>
</gene>
<evidence type="ECO:0000313" key="2">
    <source>
        <dbReference type="EMBL" id="UWX55540.1"/>
    </source>
</evidence>
<dbReference type="InterPro" id="IPR035396">
    <property type="entry name" value="Bac_rhamnosid6H"/>
</dbReference>
<dbReference type="Proteomes" id="UP001059209">
    <property type="component" value="Chromosome"/>
</dbReference>
<name>A0ABY5Y919_9FLAO</name>
<reference evidence="2" key="1">
    <citation type="submission" date="2022-09" db="EMBL/GenBank/DDBJ databases">
        <title>Maribacter litopenaei sp. nov., isolated from the intestinal tract of the Pacific White Shrimp, Litopenaeus vannamei.</title>
        <authorList>
            <person name="Kim S.Y."/>
            <person name="Hwang C.Y."/>
        </authorList>
    </citation>
    <scope>NUCLEOTIDE SEQUENCE</scope>
    <source>
        <strain evidence="2">HL-LV01</strain>
    </source>
</reference>